<reference evidence="2" key="2">
    <citation type="submission" date="2015-01" db="EMBL/GenBank/DDBJ databases">
        <title>Evolutionary Origins and Diversification of the Mycorrhizal Mutualists.</title>
        <authorList>
            <consortium name="DOE Joint Genome Institute"/>
            <consortium name="Mycorrhizal Genomics Consortium"/>
            <person name="Kohler A."/>
            <person name="Kuo A."/>
            <person name="Nagy L.G."/>
            <person name="Floudas D."/>
            <person name="Copeland A."/>
            <person name="Barry K.W."/>
            <person name="Cichocki N."/>
            <person name="Veneault-Fourrey C."/>
            <person name="LaButti K."/>
            <person name="Lindquist E.A."/>
            <person name="Lipzen A."/>
            <person name="Lundell T."/>
            <person name="Morin E."/>
            <person name="Murat C."/>
            <person name="Riley R."/>
            <person name="Ohm R."/>
            <person name="Sun H."/>
            <person name="Tunlid A."/>
            <person name="Henrissat B."/>
            <person name="Grigoriev I.V."/>
            <person name="Hibbett D.S."/>
            <person name="Martin F."/>
        </authorList>
    </citation>
    <scope>NUCLEOTIDE SEQUENCE [LARGE SCALE GENOMIC DNA]</scope>
    <source>
        <strain evidence="2">Ve08.2h10</strain>
    </source>
</reference>
<organism evidence="1 2">
    <name type="scientific">Paxillus rubicundulus Ve08.2h10</name>
    <dbReference type="NCBI Taxonomy" id="930991"/>
    <lineage>
        <taxon>Eukaryota</taxon>
        <taxon>Fungi</taxon>
        <taxon>Dikarya</taxon>
        <taxon>Basidiomycota</taxon>
        <taxon>Agaricomycotina</taxon>
        <taxon>Agaricomycetes</taxon>
        <taxon>Agaricomycetidae</taxon>
        <taxon>Boletales</taxon>
        <taxon>Paxilineae</taxon>
        <taxon>Paxillaceae</taxon>
        <taxon>Paxillus</taxon>
    </lineage>
</organism>
<accession>A0A0D0DDM7</accession>
<dbReference type="EMBL" id="KN828072">
    <property type="protein sequence ID" value="KIK75500.1"/>
    <property type="molecule type" value="Genomic_DNA"/>
</dbReference>
<dbReference type="InParanoid" id="A0A0D0DDM7"/>
<evidence type="ECO:0000313" key="2">
    <source>
        <dbReference type="Proteomes" id="UP000054538"/>
    </source>
</evidence>
<reference evidence="1 2" key="1">
    <citation type="submission" date="2014-04" db="EMBL/GenBank/DDBJ databases">
        <authorList>
            <consortium name="DOE Joint Genome Institute"/>
            <person name="Kuo A."/>
            <person name="Kohler A."/>
            <person name="Jargeat P."/>
            <person name="Nagy L.G."/>
            <person name="Floudas D."/>
            <person name="Copeland A."/>
            <person name="Barry K.W."/>
            <person name="Cichocki N."/>
            <person name="Veneault-Fourrey C."/>
            <person name="LaButti K."/>
            <person name="Lindquist E.A."/>
            <person name="Lipzen A."/>
            <person name="Lundell T."/>
            <person name="Morin E."/>
            <person name="Murat C."/>
            <person name="Sun H."/>
            <person name="Tunlid A."/>
            <person name="Henrissat B."/>
            <person name="Grigoriev I.V."/>
            <person name="Hibbett D.S."/>
            <person name="Martin F."/>
            <person name="Nordberg H.P."/>
            <person name="Cantor M.N."/>
            <person name="Hua S.X."/>
        </authorList>
    </citation>
    <scope>NUCLEOTIDE SEQUENCE [LARGE SCALE GENOMIC DNA]</scope>
    <source>
        <strain evidence="1 2">Ve08.2h10</strain>
    </source>
</reference>
<sequence>MRALFAPALWMVRHCTTGAIKIVSVFAGTEQIRRSAFANSAWRESSLSVGITHARAKFRRARAIAVIRATRSSSYHQAYHRVNSRFLLRLYALVQRQN</sequence>
<protein>
    <submittedName>
        <fullName evidence="1">Uncharacterized protein</fullName>
    </submittedName>
</protein>
<evidence type="ECO:0000313" key="1">
    <source>
        <dbReference type="EMBL" id="KIK75500.1"/>
    </source>
</evidence>
<proteinExistence type="predicted"/>
<keyword evidence="2" id="KW-1185">Reference proteome</keyword>
<dbReference type="HOGENOM" id="CLU_2334261_0_0_1"/>
<dbReference type="Proteomes" id="UP000054538">
    <property type="component" value="Unassembled WGS sequence"/>
</dbReference>
<gene>
    <name evidence="1" type="ORF">PAXRUDRAFT_835632</name>
</gene>
<name>A0A0D0DDM7_9AGAM</name>
<dbReference type="AlphaFoldDB" id="A0A0D0DDM7"/>